<evidence type="ECO:0000313" key="3">
    <source>
        <dbReference type="EMBL" id="CAF1143562.1"/>
    </source>
</evidence>
<keyword evidence="1" id="KW-0472">Membrane</keyword>
<keyword evidence="1" id="KW-0812">Transmembrane</keyword>
<keyword evidence="1" id="KW-1133">Transmembrane helix</keyword>
<proteinExistence type="predicted"/>
<accession>A0A814LNU1</accession>
<name>A0A814LNU1_9BILA</name>
<evidence type="ECO:0000313" key="4">
    <source>
        <dbReference type="Proteomes" id="UP000663854"/>
    </source>
</evidence>
<organism evidence="2 4">
    <name type="scientific">Rotaria sordida</name>
    <dbReference type="NCBI Taxonomy" id="392033"/>
    <lineage>
        <taxon>Eukaryota</taxon>
        <taxon>Metazoa</taxon>
        <taxon>Spiralia</taxon>
        <taxon>Gnathifera</taxon>
        <taxon>Rotifera</taxon>
        <taxon>Eurotatoria</taxon>
        <taxon>Bdelloidea</taxon>
        <taxon>Philodinida</taxon>
        <taxon>Philodinidae</taxon>
        <taxon>Rotaria</taxon>
    </lineage>
</organism>
<dbReference type="EMBL" id="CAJNOH010000524">
    <property type="protein sequence ID" value="CAF1066260.1"/>
    <property type="molecule type" value="Genomic_DNA"/>
</dbReference>
<dbReference type="AlphaFoldDB" id="A0A814LNU1"/>
<comment type="caution">
    <text evidence="2">The sequence shown here is derived from an EMBL/GenBank/DDBJ whole genome shotgun (WGS) entry which is preliminary data.</text>
</comment>
<dbReference type="EMBL" id="CAJNOL010000627">
    <property type="protein sequence ID" value="CAF1143562.1"/>
    <property type="molecule type" value="Genomic_DNA"/>
</dbReference>
<dbReference type="Proteomes" id="UP000663870">
    <property type="component" value="Unassembled WGS sequence"/>
</dbReference>
<reference evidence="2" key="1">
    <citation type="submission" date="2021-02" db="EMBL/GenBank/DDBJ databases">
        <authorList>
            <person name="Nowell W R."/>
        </authorList>
    </citation>
    <scope>NUCLEOTIDE SEQUENCE</scope>
</reference>
<keyword evidence="5" id="KW-1185">Reference proteome</keyword>
<feature type="transmembrane region" description="Helical" evidence="1">
    <location>
        <begin position="20"/>
        <end position="38"/>
    </location>
</feature>
<sequence>MTNLTIGIYPYFSYNPEVHVAAVFAGLVYLSLLLWFIQSLCELILRATLTLEERNTKKLYRITATLLTISSQTLLASSFQCLVEMRGNMKRRTIDIVAAIIVPIASYEVVNKQSSKMCCTYPTIFKS</sequence>
<evidence type="ECO:0000313" key="2">
    <source>
        <dbReference type="EMBL" id="CAF1066260.1"/>
    </source>
</evidence>
<evidence type="ECO:0000256" key="1">
    <source>
        <dbReference type="SAM" id="Phobius"/>
    </source>
</evidence>
<dbReference type="Proteomes" id="UP000663854">
    <property type="component" value="Unassembled WGS sequence"/>
</dbReference>
<gene>
    <name evidence="3" type="ORF">JXQ802_LOCUS21349</name>
    <name evidence="2" type="ORF">PYM288_LOCUS17916</name>
</gene>
<evidence type="ECO:0000313" key="5">
    <source>
        <dbReference type="Proteomes" id="UP000663870"/>
    </source>
</evidence>
<protein>
    <submittedName>
        <fullName evidence="2">Uncharacterized protein</fullName>
    </submittedName>
</protein>